<dbReference type="Pfam" id="PF26449">
    <property type="entry name" value="DUF8128"/>
    <property type="match status" value="1"/>
</dbReference>
<name>A0A1G2BJH0_9BACT</name>
<gene>
    <name evidence="4" type="ORF">A2677_03775</name>
</gene>
<dbReference type="Gene3D" id="3.40.50.300">
    <property type="entry name" value="P-loop containing nucleotide triphosphate hydrolases"/>
    <property type="match status" value="2"/>
</dbReference>
<keyword evidence="1" id="KW-0812">Transmembrane</keyword>
<dbReference type="Proteomes" id="UP000177817">
    <property type="component" value="Unassembled WGS sequence"/>
</dbReference>
<dbReference type="CDD" id="cd01127">
    <property type="entry name" value="TrwB_TraG_TraD_VirD4"/>
    <property type="match status" value="1"/>
</dbReference>
<dbReference type="AlphaFoldDB" id="A0A1G2BJH0"/>
<feature type="transmembrane region" description="Helical" evidence="1">
    <location>
        <begin position="6"/>
        <end position="26"/>
    </location>
</feature>
<dbReference type="EMBL" id="MHKK01000037">
    <property type="protein sequence ID" value="OGY89314.1"/>
    <property type="molecule type" value="Genomic_DNA"/>
</dbReference>
<evidence type="ECO:0000313" key="4">
    <source>
        <dbReference type="EMBL" id="OGY89314.1"/>
    </source>
</evidence>
<dbReference type="InterPro" id="IPR051162">
    <property type="entry name" value="T4SS_component"/>
</dbReference>
<evidence type="ECO:0000256" key="1">
    <source>
        <dbReference type="SAM" id="Phobius"/>
    </source>
</evidence>
<accession>A0A1G2BJH0</accession>
<proteinExistence type="predicted"/>
<dbReference type="InterPro" id="IPR027417">
    <property type="entry name" value="P-loop_NTPase"/>
</dbReference>
<dbReference type="Pfam" id="PF10412">
    <property type="entry name" value="TrwB_AAD_bind"/>
    <property type="match status" value="1"/>
</dbReference>
<keyword evidence="1" id="KW-1133">Transmembrane helix</keyword>
<dbReference type="InterPro" id="IPR019476">
    <property type="entry name" value="T4SS_TraD_DNA-bd"/>
</dbReference>
<reference evidence="4 5" key="1">
    <citation type="journal article" date="2016" name="Nat. Commun.">
        <title>Thousands of microbial genomes shed light on interconnected biogeochemical processes in an aquifer system.</title>
        <authorList>
            <person name="Anantharaman K."/>
            <person name="Brown C.T."/>
            <person name="Hug L.A."/>
            <person name="Sharon I."/>
            <person name="Castelle C.J."/>
            <person name="Probst A.J."/>
            <person name="Thomas B.C."/>
            <person name="Singh A."/>
            <person name="Wilkins M.J."/>
            <person name="Karaoz U."/>
            <person name="Brodie E.L."/>
            <person name="Williams K.H."/>
            <person name="Hubbard S.S."/>
            <person name="Banfield J.F."/>
        </authorList>
    </citation>
    <scope>NUCLEOTIDE SEQUENCE [LARGE SCALE GENOMIC DNA]</scope>
</reference>
<dbReference type="PANTHER" id="PTHR30121">
    <property type="entry name" value="UNCHARACTERIZED PROTEIN YJGR-RELATED"/>
    <property type="match status" value="1"/>
</dbReference>
<dbReference type="PANTHER" id="PTHR30121:SF6">
    <property type="entry name" value="SLR6007 PROTEIN"/>
    <property type="match status" value="1"/>
</dbReference>
<protein>
    <submittedName>
        <fullName evidence="4">Uncharacterized protein</fullName>
    </submittedName>
</protein>
<keyword evidence="1" id="KW-0472">Membrane</keyword>
<dbReference type="SUPFAM" id="SSF52540">
    <property type="entry name" value="P-loop containing nucleoside triphosphate hydrolases"/>
    <property type="match status" value="1"/>
</dbReference>
<evidence type="ECO:0000259" key="3">
    <source>
        <dbReference type="Pfam" id="PF26449"/>
    </source>
</evidence>
<sequence>MIWQLIAILILLLFAFTLVILFRVVLKNRKRRSYKHDILLITIPKYADLGSKQEIPIKERLSQVENLFASLASTRAERGIEPYFTGRSDHFALEMVSHDGSIGFYAALPPQATEFFIQQTQAVYPHAHFERVSDYNIFQPHAAVLSGHLVFRRHFIFPLKTYRSFDHDPMDAVMSALSKIPRDSGATIQFVIRSARKEWHAEGRRISKEAYRTSSLQEALKSAKSKSGSSVVFHALGSTARVVGSTFVSTPKKDKEKIPTMQQHTLTPQEQEAVKAIEEKNNKGGFDVNIRIIVSAPDSQHAEAHLRNIMNAFGQYNSYEFGNAFKPLFHHSHDKIVNDFIYRYFNPAASLLLNSEEMVSLFHLPERTTVSNVLWQKARSAPPPMEMPTEGILFGHSVYQGATVEVRMKDTDRQRHVYMIGQTGTGKSNLLESLAVQDIKRGAGVCVIDPHGDLVDHILGNVPPERYKDVIIFDPSDTDRPLALNMMEFTTPEQKTFVINEMIYIFDKLYDLKTTGGPMFEQYMRNTMLLMMEDPASGSTLLEIPRVLADEKFRRYKLTMTKNPVVRDFWEKEAHKAGGDASLANMVPYITSKLNQFIANDIMRPIIAQQNSSFNFRDVMDSQKILLINLSKGRIGDLNSMLLGMICVGKLLMAALSRVDVEKELRKDFYLYIDEFQNFVTESIAVILSEARKYKLNLTMAHQYINQLVKNNNTNVKDAVFGNVGTIIAFRVGVDDAEPIAQQFAPVFDKFDVMNIEKYHCYIRLLIDNQNPPAFSFKPTRPPAGNRAVAQLLREQSRLRYGRPRAELEKEIFTRTSIPAAPAPLPPIA</sequence>
<feature type="domain" description="DUF8128" evidence="3">
    <location>
        <begin position="60"/>
        <end position="369"/>
    </location>
</feature>
<comment type="caution">
    <text evidence="4">The sequence shown here is derived from an EMBL/GenBank/DDBJ whole genome shotgun (WGS) entry which is preliminary data.</text>
</comment>
<evidence type="ECO:0000259" key="2">
    <source>
        <dbReference type="Pfam" id="PF10412"/>
    </source>
</evidence>
<organism evidence="4 5">
    <name type="scientific">Candidatus Komeilibacteria bacterium RIFCSPHIGHO2_01_FULL_52_14</name>
    <dbReference type="NCBI Taxonomy" id="1798549"/>
    <lineage>
        <taxon>Bacteria</taxon>
        <taxon>Candidatus Komeiliibacteriota</taxon>
    </lineage>
</organism>
<evidence type="ECO:0000313" key="5">
    <source>
        <dbReference type="Proteomes" id="UP000177817"/>
    </source>
</evidence>
<dbReference type="InterPro" id="IPR058441">
    <property type="entry name" value="DUF8128"/>
</dbReference>
<feature type="domain" description="Type IV secretion system coupling protein TraD DNA-binding" evidence="2">
    <location>
        <begin position="407"/>
        <end position="733"/>
    </location>
</feature>